<feature type="domain" description="C3H1-type" evidence="7">
    <location>
        <begin position="20"/>
        <end position="48"/>
    </location>
</feature>
<dbReference type="InterPro" id="IPR027417">
    <property type="entry name" value="P-loop_NTPase"/>
</dbReference>
<dbReference type="Gramene" id="AUR62021019-RA">
    <property type="protein sequence ID" value="AUR62021019-RA:cds"/>
    <property type="gene ID" value="AUR62021019"/>
</dbReference>
<dbReference type="PANTHER" id="PTHR47186:SF24">
    <property type="entry name" value="DISEASE RESISTANCE RPP13-LIKE PROTEIN 1"/>
    <property type="match status" value="1"/>
</dbReference>
<feature type="zinc finger region" description="C3H1-type" evidence="6">
    <location>
        <begin position="139"/>
        <end position="167"/>
    </location>
</feature>
<organism evidence="8 9">
    <name type="scientific">Chenopodium quinoa</name>
    <name type="common">Quinoa</name>
    <dbReference type="NCBI Taxonomy" id="63459"/>
    <lineage>
        <taxon>Eukaryota</taxon>
        <taxon>Viridiplantae</taxon>
        <taxon>Streptophyta</taxon>
        <taxon>Embryophyta</taxon>
        <taxon>Tracheophyta</taxon>
        <taxon>Spermatophyta</taxon>
        <taxon>Magnoliopsida</taxon>
        <taxon>eudicotyledons</taxon>
        <taxon>Gunneridae</taxon>
        <taxon>Pentapetalae</taxon>
        <taxon>Caryophyllales</taxon>
        <taxon>Chenopodiaceae</taxon>
        <taxon>Chenopodioideae</taxon>
        <taxon>Atripliceae</taxon>
        <taxon>Chenopodium</taxon>
    </lineage>
</organism>
<evidence type="ECO:0000256" key="1">
    <source>
        <dbReference type="ARBA" id="ARBA00022723"/>
    </source>
</evidence>
<evidence type="ECO:0000313" key="8">
    <source>
        <dbReference type="EnsemblPlants" id="AUR62021019-RA:cds"/>
    </source>
</evidence>
<dbReference type="InterPro" id="IPR058922">
    <property type="entry name" value="WHD_DRP"/>
</dbReference>
<feature type="zinc finger region" description="C3H1-type" evidence="6">
    <location>
        <begin position="54"/>
        <end position="82"/>
    </location>
</feature>
<keyword evidence="4" id="KW-0611">Plant defense</keyword>
<dbReference type="Pfam" id="PF25019">
    <property type="entry name" value="LRR_R13L1-DRL21"/>
    <property type="match status" value="1"/>
</dbReference>
<dbReference type="Gene3D" id="1.10.10.10">
    <property type="entry name" value="Winged helix-like DNA-binding domain superfamily/Winged helix DNA-binding domain"/>
    <property type="match status" value="1"/>
</dbReference>
<dbReference type="InterPro" id="IPR000571">
    <property type="entry name" value="Znf_CCCH"/>
</dbReference>
<dbReference type="SMART" id="SM00356">
    <property type="entry name" value="ZnF_C3H1"/>
    <property type="match status" value="4"/>
</dbReference>
<evidence type="ECO:0000313" key="9">
    <source>
        <dbReference type="Proteomes" id="UP000596660"/>
    </source>
</evidence>
<keyword evidence="3 6" id="KW-0863">Zinc-finger</keyword>
<dbReference type="Gene3D" id="4.10.1000.10">
    <property type="entry name" value="Zinc finger, CCCH-type"/>
    <property type="match status" value="2"/>
</dbReference>
<dbReference type="EnsemblPlants" id="AUR62021019-RA">
    <property type="protein sequence ID" value="AUR62021019-RA:cds"/>
    <property type="gene ID" value="AUR62021019"/>
</dbReference>
<dbReference type="InterPro" id="IPR056789">
    <property type="entry name" value="LRR_R13L1-DRL21"/>
</dbReference>
<keyword evidence="5 6" id="KW-0862">Zinc</keyword>
<dbReference type="SUPFAM" id="SSF52058">
    <property type="entry name" value="L domain-like"/>
    <property type="match status" value="2"/>
</dbReference>
<dbReference type="Gene3D" id="3.40.50.300">
    <property type="entry name" value="P-loop containing nucleotide triphosphate hydrolases"/>
    <property type="match status" value="1"/>
</dbReference>
<reference evidence="8" key="2">
    <citation type="submission" date="2021-03" db="UniProtKB">
        <authorList>
            <consortium name="EnsemblPlants"/>
        </authorList>
    </citation>
    <scope>IDENTIFICATION</scope>
</reference>
<dbReference type="PROSITE" id="PS50103">
    <property type="entry name" value="ZF_C3H1"/>
    <property type="match status" value="4"/>
</dbReference>
<dbReference type="SUPFAM" id="SSF52540">
    <property type="entry name" value="P-loop containing nucleoside triphosphate hydrolases"/>
    <property type="match status" value="1"/>
</dbReference>
<evidence type="ECO:0000256" key="5">
    <source>
        <dbReference type="ARBA" id="ARBA00022833"/>
    </source>
</evidence>
<dbReference type="SMR" id="A0A803LZW8"/>
<dbReference type="Pfam" id="PF23598">
    <property type="entry name" value="LRR_14"/>
    <property type="match status" value="1"/>
</dbReference>
<dbReference type="InterPro" id="IPR055414">
    <property type="entry name" value="LRR_R13L4/SHOC2-like"/>
</dbReference>
<dbReference type="InterPro" id="IPR036855">
    <property type="entry name" value="Znf_CCCH_sf"/>
</dbReference>
<evidence type="ECO:0000256" key="3">
    <source>
        <dbReference type="ARBA" id="ARBA00022771"/>
    </source>
</evidence>
<feature type="zinc finger region" description="C3H1-type" evidence="6">
    <location>
        <begin position="100"/>
        <end position="128"/>
    </location>
</feature>
<dbReference type="GO" id="GO:0006952">
    <property type="term" value="P:defense response"/>
    <property type="evidence" value="ECO:0007669"/>
    <property type="project" value="UniProtKB-KW"/>
</dbReference>
<dbReference type="InterPro" id="IPR036388">
    <property type="entry name" value="WH-like_DNA-bd_sf"/>
</dbReference>
<evidence type="ECO:0000256" key="2">
    <source>
        <dbReference type="ARBA" id="ARBA00022737"/>
    </source>
</evidence>
<evidence type="ECO:0000259" key="7">
    <source>
        <dbReference type="PROSITE" id="PS50103"/>
    </source>
</evidence>
<dbReference type="InterPro" id="IPR001611">
    <property type="entry name" value="Leu-rich_rpt"/>
</dbReference>
<dbReference type="Pfam" id="PF13855">
    <property type="entry name" value="LRR_8"/>
    <property type="match status" value="1"/>
</dbReference>
<feature type="domain" description="C3H1-type" evidence="7">
    <location>
        <begin position="54"/>
        <end position="82"/>
    </location>
</feature>
<keyword evidence="2" id="KW-0677">Repeat</keyword>
<dbReference type="Gene3D" id="3.80.10.10">
    <property type="entry name" value="Ribonuclease Inhibitor"/>
    <property type="match status" value="2"/>
</dbReference>
<evidence type="ECO:0000256" key="4">
    <source>
        <dbReference type="ARBA" id="ARBA00022821"/>
    </source>
</evidence>
<dbReference type="Pfam" id="PF00642">
    <property type="entry name" value="zf-CCCH"/>
    <property type="match status" value="4"/>
</dbReference>
<accession>A0A803LZW8</accession>
<dbReference type="Proteomes" id="UP000596660">
    <property type="component" value="Unplaced"/>
</dbReference>
<dbReference type="GO" id="GO:0043531">
    <property type="term" value="F:ADP binding"/>
    <property type="evidence" value="ECO:0007669"/>
    <property type="project" value="InterPro"/>
</dbReference>
<dbReference type="GO" id="GO:0008270">
    <property type="term" value="F:zinc ion binding"/>
    <property type="evidence" value="ECO:0007669"/>
    <property type="project" value="UniProtKB-KW"/>
</dbReference>
<evidence type="ECO:0000256" key="6">
    <source>
        <dbReference type="PROSITE-ProRule" id="PRU00723"/>
    </source>
</evidence>
<name>A0A803LZW8_CHEQI</name>
<feature type="zinc finger region" description="C3H1-type" evidence="6">
    <location>
        <begin position="20"/>
        <end position="48"/>
    </location>
</feature>
<dbReference type="InterPro" id="IPR032675">
    <property type="entry name" value="LRR_dom_sf"/>
</dbReference>
<dbReference type="Pfam" id="PF00931">
    <property type="entry name" value="NB-ARC"/>
    <property type="match status" value="1"/>
</dbReference>
<dbReference type="PRINTS" id="PR00364">
    <property type="entry name" value="DISEASERSIST"/>
</dbReference>
<keyword evidence="9" id="KW-1185">Reference proteome</keyword>
<sequence length="1846" mass="210108">MVEPKLKFVLEGEGQLYPERPGEPDCNHYLRTGYCSYGGRCRFSHPVGSVYPERPGEPDCLYYLRNGSCGFGDRCRFNHPHLPSTSLGNKHVNGEDLPIRSDQPICEYYMKTGICKHGTSCKYHHPKPFAPYKQGYPLRPGEQECKYYIATGKCKFGMSCKFHHPPLSYEPVTMVKPVTPHRHAPTRFRLSVVPSYVQRPYGSTSSDTSYLIDHLSTEDSSIFGPQSSSSGVQKEFFLPKENANFVAECSKGTLDTVFQPKMYRKLDILALVLIAKIKIRAKVREARRILHEPMLTCCLFPHNHEIERETLIQLWMAGGFLEDARLKDVVFQHMGRHKGQTTQMEDVGNCCIDLFEKRKLISASRTHNLTGKMTYVINVGTIKNMLNKVSTSTKDLYTMIKDSNSFDGSMQSWHVSLAYDEFDQTTFKALRKFHDLRTLLFIPNYGSSLKQIPSTFFLVIKLLRALDLSRSYITELPISIGNLTKLRYLDCSLTPIEGLPESIGHLRELQTLKLKECNHLFELPKGMKDLVSLRHLDFDVLGQLTSMPQGIGALTELRTLSAFIIDNNRGHNIRDLMYLNNLSGSICISGLENLCHEDDVKVAALRRKKRISKLQLRWNIFQDKKMEIQQDSLTCIDEFIPNVCLEELQLLCYPLSRLPHWIADEDLKNLVSITLIKCENIELNTSLGELPNLKYLEITQMNGVRKIDCCFRGQISYPAFWSLETLVIDGMSTLEAWEDVKTYDFPRLLKLIIKHCPNLAELPFLPLIDSLKHLEISRCKSLQYLTKQKLPGLIKDLIINECPLLKLKCSKDGEDWDKIEHVPNIWIDLKDIHSHQDDCSEDDGRTTDSLSDDFDYSEDSDIADIVFREEPSKKGFMHHHPSAMEAAFQSGFASALLSIAFEGMAHIILVELKKIASADEAMIKLEATVTEAQEILSNLDASMLDIHVNTKIVLQNLVDTLARLCYKAGDLTEDLALKIMHKNIGSNKKPVLNVIRTSPTSWGKPYRFSNLQKEIDDILEQLKRLIKLLPEGRNKESNGNCSLNEVVPNLIGRECDKKEIIEELSSCSSNYKGLCIVGMDGLGKTALALTILEQTEISEQFDLIRLSMDTCGDFKFNRVVIQLENNLVAGSSHGSLLILFDNLLDVKSDDWDKFWSYITSKEIGGRQYTYIKILVTTVNAGVPEATKTKAHHLSFLSDEECKKVLIERAQFHIKPLPELEPSLIHAADGLAKQCEGLPYVARILGVKLAHCDFDELVTMINQPLWVSTVFKAEILPALRSGYLSLGPHLKQCFAYFSLFPQNYCYDVDELVQLWVAEGFIEQDRSISIALQNSNMYLNELRNKSILQITHEATDNGKPVYKLHEFNHKFAHIAASWTCQRIDEGLSTLRSLDSDTRHLSVSCDNIDSMTIWAKLKKLKHLRTFLSLRNRKLIGAIPPELFKSLTRLRVLVLSKTDIVELPDSIKKLKRLRYLDVSYTSLKKLPETLVELPTLQYLKLKDTKSLSYLPSGFHKLTNLLSLDWERRDLMRVGVPSNIGSLSALQTLPLFSVHDKEGYTVKELNNMNNLRGSICIQNLENIKDMEESKTAMLCNKSFLKSIELKWMQSRSDSAAKDVLTGLKPHDYLTELKITKYGSSKFPQWMCHSSLMVEKIHLKKCNVQVMPSFGELLNLKTLIIQDFANLKCLDYHFCGIGVGHFQSLVSLELEDLAQLQQWTRLDANDMPRLRVLKIKLCPKLEDLPSLKYLTSLTDMQIEYCPILKSLPELPDTLKSLVVIECNLLKERCQIGGSDWHKVDCIPEVEIDKEEIRTSVLPGIQLIMLTKYILELKQDNANEGNEDGMVKLDGMK</sequence>
<dbReference type="SUPFAM" id="SSF90229">
    <property type="entry name" value="CCCH zinc finger"/>
    <property type="match status" value="3"/>
</dbReference>
<feature type="domain" description="C3H1-type" evidence="7">
    <location>
        <begin position="100"/>
        <end position="128"/>
    </location>
</feature>
<dbReference type="InterPro" id="IPR002182">
    <property type="entry name" value="NB-ARC"/>
</dbReference>
<dbReference type="PANTHER" id="PTHR47186">
    <property type="entry name" value="LEUCINE-RICH REPEAT-CONTAINING PROTEIN 57"/>
    <property type="match status" value="1"/>
</dbReference>
<feature type="domain" description="C3H1-type" evidence="7">
    <location>
        <begin position="139"/>
        <end position="167"/>
    </location>
</feature>
<reference evidence="8" key="1">
    <citation type="journal article" date="2017" name="Nature">
        <title>The genome of Chenopodium quinoa.</title>
        <authorList>
            <person name="Jarvis D.E."/>
            <person name="Ho Y.S."/>
            <person name="Lightfoot D.J."/>
            <person name="Schmoeckel S.M."/>
            <person name="Li B."/>
            <person name="Borm T.J.A."/>
            <person name="Ohyanagi H."/>
            <person name="Mineta K."/>
            <person name="Michell C.T."/>
            <person name="Saber N."/>
            <person name="Kharbatia N.M."/>
            <person name="Rupper R.R."/>
            <person name="Sharp A.R."/>
            <person name="Dally N."/>
            <person name="Boughton B.A."/>
            <person name="Woo Y.H."/>
            <person name="Gao G."/>
            <person name="Schijlen E.G.W.M."/>
            <person name="Guo X."/>
            <person name="Momin A.A."/>
            <person name="Negrao S."/>
            <person name="Al-Babili S."/>
            <person name="Gehring C."/>
            <person name="Roessner U."/>
            <person name="Jung C."/>
            <person name="Murphy K."/>
            <person name="Arold S.T."/>
            <person name="Gojobori T."/>
            <person name="van der Linden C.G."/>
            <person name="van Loo E.N."/>
            <person name="Jellen E.N."/>
            <person name="Maughan P.J."/>
            <person name="Tester M."/>
        </authorList>
    </citation>
    <scope>NUCLEOTIDE SEQUENCE [LARGE SCALE GENOMIC DNA]</scope>
    <source>
        <strain evidence="8">cv. PI 614886</strain>
    </source>
</reference>
<protein>
    <recommendedName>
        <fullName evidence="7">C3H1-type domain-containing protein</fullName>
    </recommendedName>
</protein>
<proteinExistence type="predicted"/>
<dbReference type="Pfam" id="PF23559">
    <property type="entry name" value="WHD_DRP"/>
    <property type="match status" value="2"/>
</dbReference>
<keyword evidence="1 6" id="KW-0479">Metal-binding</keyword>